<reference evidence="1 2" key="1">
    <citation type="journal article" date="2019" name="Int. J. Syst. Evol. Microbiol.">
        <title>The Global Catalogue of Microorganisms (GCM) 10K type strain sequencing project: providing services to taxonomists for standard genome sequencing and annotation.</title>
        <authorList>
            <consortium name="The Broad Institute Genomics Platform"/>
            <consortium name="The Broad Institute Genome Sequencing Center for Infectious Disease"/>
            <person name="Wu L."/>
            <person name="Ma J."/>
        </authorList>
    </citation>
    <scope>NUCLEOTIDE SEQUENCE [LARGE SCALE GENOMIC DNA]</scope>
    <source>
        <strain evidence="1 2">JCM 16082</strain>
    </source>
</reference>
<evidence type="ECO:0000313" key="1">
    <source>
        <dbReference type="EMBL" id="GAA0871575.1"/>
    </source>
</evidence>
<dbReference type="Proteomes" id="UP001500507">
    <property type="component" value="Unassembled WGS sequence"/>
</dbReference>
<dbReference type="PANTHER" id="PTHR42754">
    <property type="entry name" value="ENDOGLUCANASE"/>
    <property type="match status" value="1"/>
</dbReference>
<dbReference type="EMBL" id="BAAAFG010000002">
    <property type="protein sequence ID" value="GAA0871575.1"/>
    <property type="molecule type" value="Genomic_DNA"/>
</dbReference>
<keyword evidence="2" id="KW-1185">Reference proteome</keyword>
<dbReference type="RefSeq" id="WP_343763948.1">
    <property type="nucleotide sequence ID" value="NZ_BAAAFG010000002.1"/>
</dbReference>
<accession>A0ABN1MFL2</accession>
<evidence type="ECO:0000313" key="2">
    <source>
        <dbReference type="Proteomes" id="UP001500507"/>
    </source>
</evidence>
<protein>
    <submittedName>
        <fullName evidence="1">Ig-like domain-containing protein</fullName>
    </submittedName>
</protein>
<name>A0ABN1MFL2_9FLAO</name>
<sequence>MKKYLLHIILVIFVAGCEEDESTTGDTTNTIVPFSQELDWVKTFGGSDEDEATSVIHLPDGGLAVLGNTRSTDGDFAGRTGNDKDFVLMRIDAEGNLIWSQFYGGSQNDEASDLILTNDGGFAMIGSTRSGDDNPTTFDGDVNINNGFYDYWMVKTDLNGTIQWQKTFGFDGSDRGQALIQTKDGGYFLTGYFDVTASGGQGNEDGKITSIKSAEHGIGEFWGIKLNIKGELEWRRYFGGTNNDQSYDVVENQSGNFILMGHTESEDFDISQTNGSYEYWVVAVDQAGNKLWENTYGGSAIDQGKAITMLPNGDMMLIGVTRSNDGDISNSNGENADAWLVQIDQEGTLLNEYTYGGTGFDSAQSIIASPTNLFIAGNTRSEDIDGIVNNGQNDAWILMLELEGNVIWQETIGGSGLDFFNAFTFTENNVLYVVGSTESTDGDIAVNKGGKDILLVKYK</sequence>
<gene>
    <name evidence="1" type="ORF">GCM10009117_07210</name>
</gene>
<dbReference type="PROSITE" id="PS51257">
    <property type="entry name" value="PROKAR_LIPOPROTEIN"/>
    <property type="match status" value="1"/>
</dbReference>
<organism evidence="1 2">
    <name type="scientific">Gangjinia marincola</name>
    <dbReference type="NCBI Taxonomy" id="578463"/>
    <lineage>
        <taxon>Bacteria</taxon>
        <taxon>Pseudomonadati</taxon>
        <taxon>Bacteroidota</taxon>
        <taxon>Flavobacteriia</taxon>
        <taxon>Flavobacteriales</taxon>
        <taxon>Flavobacteriaceae</taxon>
        <taxon>Gangjinia</taxon>
    </lineage>
</organism>
<proteinExistence type="predicted"/>
<dbReference type="PANTHER" id="PTHR42754:SF1">
    <property type="entry name" value="LIPOPROTEIN"/>
    <property type="match status" value="1"/>
</dbReference>
<comment type="caution">
    <text evidence="1">The sequence shown here is derived from an EMBL/GenBank/DDBJ whole genome shotgun (WGS) entry which is preliminary data.</text>
</comment>